<dbReference type="EMBL" id="LSYV01000049">
    <property type="protein sequence ID" value="KXZ46016.1"/>
    <property type="molecule type" value="Genomic_DNA"/>
</dbReference>
<dbReference type="InterPro" id="IPR002110">
    <property type="entry name" value="Ankyrin_rpt"/>
</dbReference>
<dbReference type="Gene3D" id="1.25.40.20">
    <property type="entry name" value="Ankyrin repeat-containing domain"/>
    <property type="match status" value="1"/>
</dbReference>
<reference evidence="2" key="1">
    <citation type="journal article" date="2016" name="Nat. Commun.">
        <title>The Gonium pectorale genome demonstrates co-option of cell cycle regulation during the evolution of multicellularity.</title>
        <authorList>
            <person name="Hanschen E.R."/>
            <person name="Marriage T.N."/>
            <person name="Ferris P.J."/>
            <person name="Hamaji T."/>
            <person name="Toyoda A."/>
            <person name="Fujiyama A."/>
            <person name="Neme R."/>
            <person name="Noguchi H."/>
            <person name="Minakuchi Y."/>
            <person name="Suzuki M."/>
            <person name="Kawai-Toyooka H."/>
            <person name="Smith D.R."/>
            <person name="Sparks H."/>
            <person name="Anderson J."/>
            <person name="Bakaric R."/>
            <person name="Luria V."/>
            <person name="Karger A."/>
            <person name="Kirschner M.W."/>
            <person name="Durand P.M."/>
            <person name="Michod R.E."/>
            <person name="Nozaki H."/>
            <person name="Olson B.J."/>
        </authorList>
    </citation>
    <scope>NUCLEOTIDE SEQUENCE [LARGE SCALE GENOMIC DNA]</scope>
    <source>
        <strain evidence="2">NIES-2863</strain>
    </source>
</reference>
<dbReference type="Pfam" id="PF12796">
    <property type="entry name" value="Ank_2"/>
    <property type="match status" value="1"/>
</dbReference>
<dbReference type="Proteomes" id="UP000075714">
    <property type="component" value="Unassembled WGS sequence"/>
</dbReference>
<proteinExistence type="predicted"/>
<keyword evidence="2" id="KW-1185">Reference proteome</keyword>
<dbReference type="GO" id="GO:0046513">
    <property type="term" value="P:ceramide biosynthetic process"/>
    <property type="evidence" value="ECO:0007669"/>
    <property type="project" value="TreeGrafter"/>
</dbReference>
<dbReference type="GO" id="GO:0030149">
    <property type="term" value="P:sphingolipid catabolic process"/>
    <property type="evidence" value="ECO:0007669"/>
    <property type="project" value="TreeGrafter"/>
</dbReference>
<dbReference type="GO" id="GO:0005783">
    <property type="term" value="C:endoplasmic reticulum"/>
    <property type="evidence" value="ECO:0007669"/>
    <property type="project" value="TreeGrafter"/>
</dbReference>
<sequence length="226" mass="24662">MAQQHPAEAPARELWSSRVWPQLLPELAERIVGCLSCNDVAAAFRQVNKATAEAFSGPQHTIVRLSEPVPPHAFAAHWLAPGATRGLNLVRRRKLVRLVAASGVLPNMEVMLQAAGFYGAAAEALNEAALAGQLLMCQWLWDQLANGADDLADPRGEYNASSALAFAACGGHRHVCEWLLALVDRVSPSAENLVYAAASRGHVDLAEWLLQQDIIRAIRRRLRLLR</sequence>
<dbReference type="PANTHER" id="PTHR12393">
    <property type="entry name" value="SPHINGOMYELIN PHOSPHODIESTERASE RELATED"/>
    <property type="match status" value="1"/>
</dbReference>
<dbReference type="SUPFAM" id="SSF48403">
    <property type="entry name" value="Ankyrin repeat"/>
    <property type="match status" value="1"/>
</dbReference>
<evidence type="ECO:0000313" key="2">
    <source>
        <dbReference type="Proteomes" id="UP000075714"/>
    </source>
</evidence>
<name>A0A150G828_GONPE</name>
<dbReference type="InterPro" id="IPR036770">
    <property type="entry name" value="Ankyrin_rpt-contain_sf"/>
</dbReference>
<dbReference type="GO" id="GO:0004620">
    <property type="term" value="F:phospholipase activity"/>
    <property type="evidence" value="ECO:0007669"/>
    <property type="project" value="TreeGrafter"/>
</dbReference>
<gene>
    <name evidence="1" type="ORF">GPECTOR_48g449</name>
</gene>
<dbReference type="PANTHER" id="PTHR12393:SF6">
    <property type="entry name" value="SPHINGOMYELIN PHOSPHODIESTERASE 2"/>
    <property type="match status" value="1"/>
</dbReference>
<dbReference type="GO" id="GO:0071944">
    <property type="term" value="C:cell periphery"/>
    <property type="evidence" value="ECO:0007669"/>
    <property type="project" value="TreeGrafter"/>
</dbReference>
<evidence type="ECO:0000313" key="1">
    <source>
        <dbReference type="EMBL" id="KXZ46016.1"/>
    </source>
</evidence>
<organism evidence="1 2">
    <name type="scientific">Gonium pectorale</name>
    <name type="common">Green alga</name>
    <dbReference type="NCBI Taxonomy" id="33097"/>
    <lineage>
        <taxon>Eukaryota</taxon>
        <taxon>Viridiplantae</taxon>
        <taxon>Chlorophyta</taxon>
        <taxon>core chlorophytes</taxon>
        <taxon>Chlorophyceae</taxon>
        <taxon>CS clade</taxon>
        <taxon>Chlamydomonadales</taxon>
        <taxon>Volvocaceae</taxon>
        <taxon>Gonium</taxon>
    </lineage>
</organism>
<dbReference type="AlphaFoldDB" id="A0A150G828"/>
<comment type="caution">
    <text evidence="1">The sequence shown here is derived from an EMBL/GenBank/DDBJ whole genome shotgun (WGS) entry which is preliminary data.</text>
</comment>
<dbReference type="GO" id="GO:0016020">
    <property type="term" value="C:membrane"/>
    <property type="evidence" value="ECO:0007669"/>
    <property type="project" value="TreeGrafter"/>
</dbReference>
<accession>A0A150G828</accession>
<protein>
    <submittedName>
        <fullName evidence="1">Uncharacterized protein</fullName>
    </submittedName>
</protein>